<feature type="transmembrane region" description="Helical" evidence="6">
    <location>
        <begin position="45"/>
        <end position="63"/>
    </location>
</feature>
<reference evidence="8 9" key="1">
    <citation type="submission" date="2020-04" db="EMBL/GenBank/DDBJ databases">
        <title>Usitatibacter rugosus gen. nov., sp. nov. and Usitatibacter palustris sp. nov., novel members of Usitatibacteraceae fam. nov. within the order Nitrosomonadales isolated from soil.</title>
        <authorList>
            <person name="Huber K.J."/>
            <person name="Neumann-Schaal M."/>
            <person name="Geppert A."/>
            <person name="Luckner M."/>
            <person name="Wanner G."/>
            <person name="Overmann J."/>
        </authorList>
    </citation>
    <scope>NUCLEOTIDE SEQUENCE [LARGE SCALE GENOMIC DNA]</scope>
    <source>
        <strain evidence="8 9">0125_3</strain>
    </source>
</reference>
<keyword evidence="4 6" id="KW-1133">Transmembrane helix</keyword>
<comment type="subcellular location">
    <subcellularLocation>
        <location evidence="1">Cell membrane</location>
        <topology evidence="1">Multi-pass membrane protein</topology>
    </subcellularLocation>
</comment>
<evidence type="ECO:0000313" key="8">
    <source>
        <dbReference type="EMBL" id="QJR09402.1"/>
    </source>
</evidence>
<feature type="transmembrane region" description="Helical" evidence="6">
    <location>
        <begin position="104"/>
        <end position="126"/>
    </location>
</feature>
<organism evidence="8 9">
    <name type="scientific">Usitatibacter rugosus</name>
    <dbReference type="NCBI Taxonomy" id="2732067"/>
    <lineage>
        <taxon>Bacteria</taxon>
        <taxon>Pseudomonadati</taxon>
        <taxon>Pseudomonadota</taxon>
        <taxon>Betaproteobacteria</taxon>
        <taxon>Nitrosomonadales</taxon>
        <taxon>Usitatibacteraceae</taxon>
        <taxon>Usitatibacter</taxon>
    </lineage>
</organism>
<dbReference type="AlphaFoldDB" id="A0A6M4GQI1"/>
<name>A0A6M4GQI1_9PROT</name>
<keyword evidence="2" id="KW-1003">Cell membrane</keyword>
<dbReference type="GO" id="GO:0009055">
    <property type="term" value="F:electron transfer activity"/>
    <property type="evidence" value="ECO:0007669"/>
    <property type="project" value="InterPro"/>
</dbReference>
<dbReference type="GO" id="GO:0020037">
    <property type="term" value="F:heme binding"/>
    <property type="evidence" value="ECO:0007669"/>
    <property type="project" value="TreeGrafter"/>
</dbReference>
<protein>
    <recommendedName>
        <fullName evidence="7">Cytochrome b561 bacterial/Ni-hydrogenase domain-containing protein</fullName>
    </recommendedName>
</protein>
<keyword evidence="9" id="KW-1185">Reference proteome</keyword>
<dbReference type="PANTHER" id="PTHR30485:SF2">
    <property type="entry name" value="BLL0597 PROTEIN"/>
    <property type="match status" value="1"/>
</dbReference>
<evidence type="ECO:0000256" key="4">
    <source>
        <dbReference type="ARBA" id="ARBA00022989"/>
    </source>
</evidence>
<evidence type="ECO:0000256" key="5">
    <source>
        <dbReference type="ARBA" id="ARBA00023136"/>
    </source>
</evidence>
<proteinExistence type="predicted"/>
<feature type="transmembrane region" description="Helical" evidence="6">
    <location>
        <begin position="158"/>
        <end position="176"/>
    </location>
</feature>
<gene>
    <name evidence="8" type="ORF">DSM104443_00446</name>
</gene>
<dbReference type="InterPro" id="IPR016174">
    <property type="entry name" value="Di-haem_cyt_TM"/>
</dbReference>
<dbReference type="EMBL" id="CP053069">
    <property type="protein sequence ID" value="QJR09402.1"/>
    <property type="molecule type" value="Genomic_DNA"/>
</dbReference>
<dbReference type="GO" id="GO:0005886">
    <property type="term" value="C:plasma membrane"/>
    <property type="evidence" value="ECO:0007669"/>
    <property type="project" value="UniProtKB-SubCell"/>
</dbReference>
<dbReference type="GO" id="GO:0022904">
    <property type="term" value="P:respiratory electron transport chain"/>
    <property type="evidence" value="ECO:0007669"/>
    <property type="project" value="InterPro"/>
</dbReference>
<keyword evidence="3 6" id="KW-0812">Transmembrane</keyword>
<evidence type="ECO:0000256" key="2">
    <source>
        <dbReference type="ARBA" id="ARBA00022475"/>
    </source>
</evidence>
<evidence type="ECO:0000256" key="1">
    <source>
        <dbReference type="ARBA" id="ARBA00004651"/>
    </source>
</evidence>
<dbReference type="PANTHER" id="PTHR30485">
    <property type="entry name" value="NI/FE-HYDROGENASE 1 B-TYPE CYTOCHROME SUBUNIT"/>
    <property type="match status" value="1"/>
</dbReference>
<sequence>MARSAPLTQAVPAWDLFLRLFHWTLAALMVASVTTGLLGGNLMKWHMWSGYAILGLLAFRLAWGFLGGPTARFSAFLRGPGAVWVHVQDLLARRPSFHLGHNPLGGWMVVLMLLAVLFQAVTGLFANDDIATEGPLYAYISKELSDRLTGLHKLNVKILYGLVGLHVAAIAFYLIARGENLVGPMIHGRKTPPPPNEEKDSP</sequence>
<dbReference type="Pfam" id="PF01292">
    <property type="entry name" value="Ni_hydr_CYTB"/>
    <property type="match status" value="1"/>
</dbReference>
<evidence type="ECO:0000259" key="7">
    <source>
        <dbReference type="Pfam" id="PF01292"/>
    </source>
</evidence>
<dbReference type="KEGG" id="uru:DSM104443_00446"/>
<dbReference type="SUPFAM" id="SSF81342">
    <property type="entry name" value="Transmembrane di-heme cytochromes"/>
    <property type="match status" value="1"/>
</dbReference>
<dbReference type="InterPro" id="IPR051542">
    <property type="entry name" value="Hydrogenase_cytochrome"/>
</dbReference>
<keyword evidence="5 6" id="KW-0472">Membrane</keyword>
<evidence type="ECO:0000256" key="3">
    <source>
        <dbReference type="ARBA" id="ARBA00022692"/>
    </source>
</evidence>
<evidence type="ECO:0000313" key="9">
    <source>
        <dbReference type="Proteomes" id="UP000501534"/>
    </source>
</evidence>
<dbReference type="Proteomes" id="UP000501534">
    <property type="component" value="Chromosome"/>
</dbReference>
<dbReference type="InterPro" id="IPR011577">
    <property type="entry name" value="Cyt_b561_bac/Ni-Hgenase"/>
</dbReference>
<evidence type="ECO:0000256" key="6">
    <source>
        <dbReference type="SAM" id="Phobius"/>
    </source>
</evidence>
<accession>A0A6M4GQI1</accession>
<dbReference type="Gene3D" id="1.20.950.20">
    <property type="entry name" value="Transmembrane di-heme cytochromes, Chain C"/>
    <property type="match status" value="1"/>
</dbReference>
<feature type="domain" description="Cytochrome b561 bacterial/Ni-hydrogenase" evidence="7">
    <location>
        <begin position="13"/>
        <end position="188"/>
    </location>
</feature>
<feature type="transmembrane region" description="Helical" evidence="6">
    <location>
        <begin position="20"/>
        <end position="38"/>
    </location>
</feature>